<keyword evidence="3" id="KW-0614">Plasmid</keyword>
<protein>
    <submittedName>
        <fullName evidence="3">Amidohydrolase</fullName>
    </submittedName>
</protein>
<dbReference type="Proteomes" id="UP000061382">
    <property type="component" value="Plasmid 1"/>
</dbReference>
<evidence type="ECO:0000313" key="4">
    <source>
        <dbReference type="Proteomes" id="UP000061382"/>
    </source>
</evidence>
<name>A0A0P0C9G3_9BACT</name>
<sequence>MRIDAHQHFWQFDPIRDSWITEEMSLIQRDFLPEDLEPVLKRHGFDGCVLVQSAQPENENAFLLEAAQQHGFVKGVVGWVDLMAENVEERLASYTHHEKLKGFRYILQGDPDRAIMLRPEFKRGISHLREYGYTYDVLIYPDQLVYAADLVGAFPDQPFVIDHLAKPYIRSGEVEQWKRDIKSIARYGNVWCKVSGLVTEADWRNWNKGDFIPYLESAVEAFGVERLMYGSDWPVCLVAGAYGEILGIVEEYFSSFSKTEQAALLGGNAASFYHLT</sequence>
<comment type="similarity">
    <text evidence="1">Belongs to the metallo-dependent hydrolases superfamily.</text>
</comment>
<accession>A0A0P0C9G3</accession>
<dbReference type="InterPro" id="IPR006680">
    <property type="entry name" value="Amidohydro-rel"/>
</dbReference>
<dbReference type="PANTHER" id="PTHR43569:SF2">
    <property type="entry name" value="AMIDOHYDROLASE-RELATED DOMAIN-CONTAINING PROTEIN"/>
    <property type="match status" value="1"/>
</dbReference>
<dbReference type="Pfam" id="PF04909">
    <property type="entry name" value="Amidohydro_2"/>
    <property type="match status" value="1"/>
</dbReference>
<proteinExistence type="inferred from homology"/>
<gene>
    <name evidence="3" type="ORF">DC20_21545</name>
</gene>
<feature type="domain" description="Amidohydrolase-related" evidence="2">
    <location>
        <begin position="3"/>
        <end position="275"/>
    </location>
</feature>
<dbReference type="KEGG" id="rti:DC20_21545"/>
<dbReference type="SUPFAM" id="SSF51556">
    <property type="entry name" value="Metallo-dependent hydrolases"/>
    <property type="match status" value="1"/>
</dbReference>
<organism evidence="3 4">
    <name type="scientific">Rufibacter tibetensis</name>
    <dbReference type="NCBI Taxonomy" id="512763"/>
    <lineage>
        <taxon>Bacteria</taxon>
        <taxon>Pseudomonadati</taxon>
        <taxon>Bacteroidota</taxon>
        <taxon>Cytophagia</taxon>
        <taxon>Cytophagales</taxon>
        <taxon>Hymenobacteraceae</taxon>
        <taxon>Rufibacter</taxon>
    </lineage>
</organism>
<evidence type="ECO:0000259" key="2">
    <source>
        <dbReference type="Pfam" id="PF04909"/>
    </source>
</evidence>
<dbReference type="GO" id="GO:0016787">
    <property type="term" value="F:hydrolase activity"/>
    <property type="evidence" value="ECO:0007669"/>
    <property type="project" value="UniProtKB-KW"/>
</dbReference>
<dbReference type="PATRIC" id="fig|512763.3.peg.4738"/>
<dbReference type="PANTHER" id="PTHR43569">
    <property type="entry name" value="AMIDOHYDROLASE"/>
    <property type="match status" value="1"/>
</dbReference>
<dbReference type="InterPro" id="IPR032466">
    <property type="entry name" value="Metal_Hydrolase"/>
</dbReference>
<dbReference type="EMBL" id="CP012644">
    <property type="protein sequence ID" value="ALJ01759.1"/>
    <property type="molecule type" value="Genomic_DNA"/>
</dbReference>
<dbReference type="AlphaFoldDB" id="A0A0P0C9G3"/>
<geneLocation type="plasmid" evidence="3 4">
    <name>1</name>
</geneLocation>
<dbReference type="InterPro" id="IPR052350">
    <property type="entry name" value="Metallo-dep_Lactonases"/>
</dbReference>
<evidence type="ECO:0000256" key="1">
    <source>
        <dbReference type="ARBA" id="ARBA00038310"/>
    </source>
</evidence>
<evidence type="ECO:0000313" key="3">
    <source>
        <dbReference type="EMBL" id="ALJ01759.1"/>
    </source>
</evidence>
<keyword evidence="3" id="KW-0378">Hydrolase</keyword>
<reference evidence="3 4" key="1">
    <citation type="submission" date="2015-08" db="EMBL/GenBank/DDBJ databases">
        <title>Complete genome sequence of Rufibacter tibetensis strain 1351t, a radiation-resistant bacterium from tibet plateau.</title>
        <authorList>
            <person name="Dai J."/>
        </authorList>
    </citation>
    <scope>NUCLEOTIDE SEQUENCE [LARGE SCALE GENOMIC DNA]</scope>
    <source>
        <strain evidence="3 4">1351</strain>
        <plasmid evidence="3 4">1</plasmid>
    </source>
</reference>
<dbReference type="Gene3D" id="3.20.20.140">
    <property type="entry name" value="Metal-dependent hydrolases"/>
    <property type="match status" value="1"/>
</dbReference>
<keyword evidence="4" id="KW-1185">Reference proteome</keyword>